<keyword evidence="1" id="KW-0175">Coiled coil</keyword>
<dbReference type="EMBL" id="DF237019">
    <property type="protein sequence ID" value="GAQ81087.1"/>
    <property type="molecule type" value="Genomic_DNA"/>
</dbReference>
<feature type="compositionally biased region" description="Low complexity" evidence="2">
    <location>
        <begin position="260"/>
        <end position="269"/>
    </location>
</feature>
<reference evidence="3 4" key="1">
    <citation type="journal article" date="2014" name="Nat. Commun.">
        <title>Klebsormidium flaccidum genome reveals primary factors for plant terrestrial adaptation.</title>
        <authorList>
            <person name="Hori K."/>
            <person name="Maruyama F."/>
            <person name="Fujisawa T."/>
            <person name="Togashi T."/>
            <person name="Yamamoto N."/>
            <person name="Seo M."/>
            <person name="Sato S."/>
            <person name="Yamada T."/>
            <person name="Mori H."/>
            <person name="Tajima N."/>
            <person name="Moriyama T."/>
            <person name="Ikeuchi M."/>
            <person name="Watanabe M."/>
            <person name="Wada H."/>
            <person name="Kobayashi K."/>
            <person name="Saito M."/>
            <person name="Masuda T."/>
            <person name="Sasaki-Sekimoto Y."/>
            <person name="Mashiguchi K."/>
            <person name="Awai K."/>
            <person name="Shimojima M."/>
            <person name="Masuda S."/>
            <person name="Iwai M."/>
            <person name="Nobusawa T."/>
            <person name="Narise T."/>
            <person name="Kondo S."/>
            <person name="Saito H."/>
            <person name="Sato R."/>
            <person name="Murakawa M."/>
            <person name="Ihara Y."/>
            <person name="Oshima-Yamada Y."/>
            <person name="Ohtaka K."/>
            <person name="Satoh M."/>
            <person name="Sonobe K."/>
            <person name="Ishii M."/>
            <person name="Ohtani R."/>
            <person name="Kanamori-Sato M."/>
            <person name="Honoki R."/>
            <person name="Miyazaki D."/>
            <person name="Mochizuki H."/>
            <person name="Umetsu J."/>
            <person name="Higashi K."/>
            <person name="Shibata D."/>
            <person name="Kamiya Y."/>
            <person name="Sato N."/>
            <person name="Nakamura Y."/>
            <person name="Tabata S."/>
            <person name="Ida S."/>
            <person name="Kurokawa K."/>
            <person name="Ohta H."/>
        </authorList>
    </citation>
    <scope>NUCLEOTIDE SEQUENCE [LARGE SCALE GENOMIC DNA]</scope>
    <source>
        <strain evidence="3 4">NIES-2285</strain>
    </source>
</reference>
<proteinExistence type="predicted"/>
<dbReference type="GO" id="GO:0003676">
    <property type="term" value="F:nucleic acid binding"/>
    <property type="evidence" value="ECO:0007669"/>
    <property type="project" value="InterPro"/>
</dbReference>
<dbReference type="InterPro" id="IPR035979">
    <property type="entry name" value="RBD_domain_sf"/>
</dbReference>
<feature type="compositionally biased region" description="Basic and acidic residues" evidence="2">
    <location>
        <begin position="449"/>
        <end position="463"/>
    </location>
</feature>
<dbReference type="AlphaFoldDB" id="A0A1Y1HX24"/>
<evidence type="ECO:0000313" key="4">
    <source>
        <dbReference type="Proteomes" id="UP000054558"/>
    </source>
</evidence>
<evidence type="ECO:0000256" key="2">
    <source>
        <dbReference type="SAM" id="MobiDB-lite"/>
    </source>
</evidence>
<organism evidence="3 4">
    <name type="scientific">Klebsormidium nitens</name>
    <name type="common">Green alga</name>
    <name type="synonym">Ulothrix nitens</name>
    <dbReference type="NCBI Taxonomy" id="105231"/>
    <lineage>
        <taxon>Eukaryota</taxon>
        <taxon>Viridiplantae</taxon>
        <taxon>Streptophyta</taxon>
        <taxon>Klebsormidiophyceae</taxon>
        <taxon>Klebsormidiales</taxon>
        <taxon>Klebsormidiaceae</taxon>
        <taxon>Klebsormidium</taxon>
    </lineage>
</organism>
<feature type="region of interest" description="Disordered" evidence="2">
    <location>
        <begin position="390"/>
        <end position="529"/>
    </location>
</feature>
<protein>
    <submittedName>
        <fullName evidence="3">Uncharacterized protein</fullName>
    </submittedName>
</protein>
<feature type="compositionally biased region" description="Basic and acidic residues" evidence="2">
    <location>
        <begin position="475"/>
        <end position="498"/>
    </location>
</feature>
<gene>
    <name evidence="3" type="ORF">KFL_000700240</name>
</gene>
<dbReference type="Proteomes" id="UP000054558">
    <property type="component" value="Unassembled WGS sequence"/>
</dbReference>
<feature type="compositionally biased region" description="Basic and acidic residues" evidence="2">
    <location>
        <begin position="400"/>
        <end position="421"/>
    </location>
</feature>
<dbReference type="SUPFAM" id="SSF54928">
    <property type="entry name" value="RNA-binding domain, RBD"/>
    <property type="match status" value="1"/>
</dbReference>
<sequence>MQMSEEPFQAFRCLYQKAAEVVLVTSAEVSYIEAAHQKKHLDVLVASLGPAVLPTEGYKQPAREATLHVTSRDVIRYLIGEEKCLELGVLDREEDDDTPEMYGFVLLNQEKGAVKRKRTHPTLAEMATALEASKYDSVANKKRCEDVANTAERIMREYQTDVSEYNRLAKKINESVIAQFAERSVRLKAALQSGFPFAPLSINGPPLRDQGDEFRRTRTLSPEPDFRRGRTLSPERAAGFDVRAEVARAPPPRDARPRFRSASPVAAPVRRPPPGSAEERICTLWVGNISRHMSSEDDVARFCRFLGLAVADVKLLKKRPGEIDDGTSAGFVTLESADAVFDALTLFARERERFRGMLIRPRIPEAFTARGWVPGPGQFAHSNRSVADGFRLENGQNSTGKKEGETKGKVQFAMDKKEESANGRTAAILQPKEGAKERTSKGILKKKQERPVSEDSDGKENVPKTKRSVSGNGSERNEGETRKRKERPDDFPEKERAPFKKLRPASRSPDKKSGTKTPPKKLKRTEKPLTVKDVQADVQRKLADNDFMREWIPRSKEDARFAEYVVWIGGDGVQDWESEAAAVKFFGRLPRAGGERGFAVAMALCLGGKVLPSGTRTKKSFLVEMRSRRERKEVLQLNEDKHHLFVGMSMKAHQAGKKVVQINTKT</sequence>
<evidence type="ECO:0000313" key="3">
    <source>
        <dbReference type="EMBL" id="GAQ81087.1"/>
    </source>
</evidence>
<name>A0A1Y1HX24_KLENI</name>
<keyword evidence="4" id="KW-1185">Reference proteome</keyword>
<evidence type="ECO:0000256" key="1">
    <source>
        <dbReference type="SAM" id="Coils"/>
    </source>
</evidence>
<accession>A0A1Y1HX24</accession>
<feature type="region of interest" description="Disordered" evidence="2">
    <location>
        <begin position="249"/>
        <end position="274"/>
    </location>
</feature>
<feature type="coiled-coil region" evidence="1">
    <location>
        <begin position="148"/>
        <end position="175"/>
    </location>
</feature>